<comment type="caution">
    <text evidence="4">The sequence shown here is derived from an EMBL/GenBank/DDBJ whole genome shotgun (WGS) entry which is preliminary data.</text>
</comment>
<dbReference type="GO" id="GO:0008270">
    <property type="term" value="F:zinc ion binding"/>
    <property type="evidence" value="ECO:0007669"/>
    <property type="project" value="UniProtKB-KW"/>
</dbReference>
<feature type="compositionally biased region" description="Low complexity" evidence="2">
    <location>
        <begin position="559"/>
        <end position="570"/>
    </location>
</feature>
<reference evidence="4" key="2">
    <citation type="submission" date="2023-05" db="EMBL/GenBank/DDBJ databases">
        <authorList>
            <consortium name="Lawrence Berkeley National Laboratory"/>
            <person name="Steindorff A."/>
            <person name="Hensen N."/>
            <person name="Bonometti L."/>
            <person name="Westerberg I."/>
            <person name="Brannstrom I.O."/>
            <person name="Guillou S."/>
            <person name="Cros-Aarteil S."/>
            <person name="Calhoun S."/>
            <person name="Haridas S."/>
            <person name="Kuo A."/>
            <person name="Mondo S."/>
            <person name="Pangilinan J."/>
            <person name="Riley R."/>
            <person name="Labutti K."/>
            <person name="Andreopoulos B."/>
            <person name="Lipzen A."/>
            <person name="Chen C."/>
            <person name="Yanf M."/>
            <person name="Daum C."/>
            <person name="Ng V."/>
            <person name="Clum A."/>
            <person name="Ohm R."/>
            <person name="Martin F."/>
            <person name="Silar P."/>
            <person name="Natvig D."/>
            <person name="Lalanne C."/>
            <person name="Gautier V."/>
            <person name="Ament-Velasquez S.L."/>
            <person name="Kruys A."/>
            <person name="Hutchinson M.I."/>
            <person name="Powell A.J."/>
            <person name="Barry K."/>
            <person name="Miller A.N."/>
            <person name="Grigoriev I.V."/>
            <person name="Debuchy R."/>
            <person name="Gladieux P."/>
            <person name="Thoren M.H."/>
            <person name="Johannesson H."/>
        </authorList>
    </citation>
    <scope>NUCLEOTIDE SEQUENCE</scope>
    <source>
        <strain evidence="4">PSN243</strain>
    </source>
</reference>
<keyword evidence="1" id="KW-0863">Zinc-finger</keyword>
<feature type="compositionally biased region" description="Polar residues" evidence="2">
    <location>
        <begin position="300"/>
        <end position="320"/>
    </location>
</feature>
<evidence type="ECO:0000259" key="3">
    <source>
        <dbReference type="PROSITE" id="PS50157"/>
    </source>
</evidence>
<sequence>MSTTTLPSRVMHDEGPFAAAVRQHHGSHGSHHVVAAHVVSQPGLPQATVTTADHVVPCPYEAKVVANGTTARMVLMFLRELVEQPVYPHFQQTYGCPMMKCYAKFTEPFPLVQHLLSCPELPNGEFDCDKCNNWHEFPTNEKDWSTWTGWSGKSSQRHHNQATQITQAAQVIQTPQSPAQHDLIERKRSFSSKVRDHFTRKKEVRKPSMEIHTFSRPGTAASGASSIMTMNRCPEHHPTEFSPHSGAPGFTHLQKPALSPGAPQIENSMFWTNLNEDAMSDLQSAVSSIAPSSKFDTDRSTGSSTVNTSQTTLFTGTSNLGPYQPGATDVITSSFVFPPQPAFDTSAPLGGHQTSSDIDMSIDEPMPISEATISPTGPATPSDNRTWWGGKPNIDTPRPTPVSSPFYGMDQPIPHHLTRTMSQESMEPPMPGLFQRGMSEGTPMDAMSPHAEHVHHSHQSMGGRSSPTDDLVCDECQWKPRGVRENLRGYLRKHKNTHKGLRLPCDVAGCTKTFSRLDNLKKHKKDKHGIDEPVGSMLPLKRGPEEYSEHVEEEEARATEQPQQPRRLPQLSEADLRDFAGDYGMLWPALHF</sequence>
<feature type="region of interest" description="Disordered" evidence="2">
    <location>
        <begin position="371"/>
        <end position="398"/>
    </location>
</feature>
<evidence type="ECO:0000313" key="5">
    <source>
        <dbReference type="Proteomes" id="UP001321760"/>
    </source>
</evidence>
<dbReference type="SMART" id="SM00355">
    <property type="entry name" value="ZnF_C2H2"/>
    <property type="match status" value="2"/>
</dbReference>
<reference evidence="4" key="1">
    <citation type="journal article" date="2023" name="Mol. Phylogenet. Evol.">
        <title>Genome-scale phylogeny and comparative genomics of the fungal order Sordariales.</title>
        <authorList>
            <person name="Hensen N."/>
            <person name="Bonometti L."/>
            <person name="Westerberg I."/>
            <person name="Brannstrom I.O."/>
            <person name="Guillou S."/>
            <person name="Cros-Aarteil S."/>
            <person name="Calhoun S."/>
            <person name="Haridas S."/>
            <person name="Kuo A."/>
            <person name="Mondo S."/>
            <person name="Pangilinan J."/>
            <person name="Riley R."/>
            <person name="LaButti K."/>
            <person name="Andreopoulos B."/>
            <person name="Lipzen A."/>
            <person name="Chen C."/>
            <person name="Yan M."/>
            <person name="Daum C."/>
            <person name="Ng V."/>
            <person name="Clum A."/>
            <person name="Steindorff A."/>
            <person name="Ohm R.A."/>
            <person name="Martin F."/>
            <person name="Silar P."/>
            <person name="Natvig D.O."/>
            <person name="Lalanne C."/>
            <person name="Gautier V."/>
            <person name="Ament-Velasquez S.L."/>
            <person name="Kruys A."/>
            <person name="Hutchinson M.I."/>
            <person name="Powell A.J."/>
            <person name="Barry K."/>
            <person name="Miller A.N."/>
            <person name="Grigoriev I.V."/>
            <person name="Debuchy R."/>
            <person name="Gladieux P."/>
            <person name="Hiltunen Thoren M."/>
            <person name="Johannesson H."/>
        </authorList>
    </citation>
    <scope>NUCLEOTIDE SEQUENCE</scope>
    <source>
        <strain evidence="4">PSN243</strain>
    </source>
</reference>
<accession>A0AAV9GVW9</accession>
<name>A0AAV9GVW9_9PEZI</name>
<keyword evidence="1" id="KW-0479">Metal-binding</keyword>
<feature type="region of interest" description="Disordered" evidence="2">
    <location>
        <begin position="522"/>
        <end position="570"/>
    </location>
</feature>
<proteinExistence type="predicted"/>
<dbReference type="Gene3D" id="3.30.160.60">
    <property type="entry name" value="Classic Zinc Finger"/>
    <property type="match status" value="1"/>
</dbReference>
<evidence type="ECO:0000256" key="1">
    <source>
        <dbReference type="PROSITE-ProRule" id="PRU00042"/>
    </source>
</evidence>
<feature type="domain" description="C2H2-type" evidence="3">
    <location>
        <begin position="503"/>
        <end position="533"/>
    </location>
</feature>
<feature type="region of interest" description="Disordered" evidence="2">
    <location>
        <begin position="292"/>
        <end position="320"/>
    </location>
</feature>
<evidence type="ECO:0000313" key="4">
    <source>
        <dbReference type="EMBL" id="KAK4451528.1"/>
    </source>
</evidence>
<gene>
    <name evidence="4" type="ORF">QBC34DRAFT_57317</name>
</gene>
<dbReference type="AlphaFoldDB" id="A0AAV9GVW9"/>
<keyword evidence="1" id="KW-0862">Zinc</keyword>
<feature type="compositionally biased region" description="Polar residues" evidence="2">
    <location>
        <begin position="371"/>
        <end position="385"/>
    </location>
</feature>
<keyword evidence="5" id="KW-1185">Reference proteome</keyword>
<dbReference type="PROSITE" id="PS50157">
    <property type="entry name" value="ZINC_FINGER_C2H2_2"/>
    <property type="match status" value="1"/>
</dbReference>
<dbReference type="EMBL" id="MU865928">
    <property type="protein sequence ID" value="KAK4451528.1"/>
    <property type="molecule type" value="Genomic_DNA"/>
</dbReference>
<evidence type="ECO:0000256" key="2">
    <source>
        <dbReference type="SAM" id="MobiDB-lite"/>
    </source>
</evidence>
<dbReference type="PROSITE" id="PS00028">
    <property type="entry name" value="ZINC_FINGER_C2H2_1"/>
    <property type="match status" value="1"/>
</dbReference>
<organism evidence="4 5">
    <name type="scientific">Podospora aff. communis PSN243</name>
    <dbReference type="NCBI Taxonomy" id="3040156"/>
    <lineage>
        <taxon>Eukaryota</taxon>
        <taxon>Fungi</taxon>
        <taxon>Dikarya</taxon>
        <taxon>Ascomycota</taxon>
        <taxon>Pezizomycotina</taxon>
        <taxon>Sordariomycetes</taxon>
        <taxon>Sordariomycetidae</taxon>
        <taxon>Sordariales</taxon>
        <taxon>Podosporaceae</taxon>
        <taxon>Podospora</taxon>
    </lineage>
</organism>
<protein>
    <submittedName>
        <fullName evidence="4">Zinc finger C2H2-like protein</fullName>
    </submittedName>
</protein>
<dbReference type="InterPro" id="IPR013087">
    <property type="entry name" value="Znf_C2H2_type"/>
</dbReference>
<dbReference type="Proteomes" id="UP001321760">
    <property type="component" value="Unassembled WGS sequence"/>
</dbReference>